<protein>
    <recommendedName>
        <fullName evidence="10">C6 zinc finger domain protein</fullName>
    </recommendedName>
</protein>
<organism evidence="8 9">
    <name type="scientific">Thelonectria olida</name>
    <dbReference type="NCBI Taxonomy" id="1576542"/>
    <lineage>
        <taxon>Eukaryota</taxon>
        <taxon>Fungi</taxon>
        <taxon>Dikarya</taxon>
        <taxon>Ascomycota</taxon>
        <taxon>Pezizomycotina</taxon>
        <taxon>Sordariomycetes</taxon>
        <taxon>Hypocreomycetidae</taxon>
        <taxon>Hypocreales</taxon>
        <taxon>Nectriaceae</taxon>
        <taxon>Thelonectria</taxon>
    </lineage>
</organism>
<dbReference type="AlphaFoldDB" id="A0A9P8WIF4"/>
<comment type="caution">
    <text evidence="8">The sequence shown here is derived from an EMBL/GenBank/DDBJ whole genome shotgun (WGS) entry which is preliminary data.</text>
</comment>
<dbReference type="InterPro" id="IPR052360">
    <property type="entry name" value="Transcr_Regulatory_Proteins"/>
</dbReference>
<evidence type="ECO:0000256" key="2">
    <source>
        <dbReference type="ARBA" id="ARBA00022833"/>
    </source>
</evidence>
<dbReference type="GO" id="GO:0003677">
    <property type="term" value="F:DNA binding"/>
    <property type="evidence" value="ECO:0007669"/>
    <property type="project" value="UniProtKB-KW"/>
</dbReference>
<name>A0A9P8WIF4_9HYPO</name>
<dbReference type="GO" id="GO:0046872">
    <property type="term" value="F:metal ion binding"/>
    <property type="evidence" value="ECO:0007669"/>
    <property type="project" value="UniProtKB-KW"/>
</dbReference>
<keyword evidence="2" id="KW-0862">Zinc</keyword>
<keyword evidence="5" id="KW-0804">Transcription</keyword>
<keyword evidence="9" id="KW-1185">Reference proteome</keyword>
<sequence length="534" mass="60220">MPTANERPKKWTRAKAPRVRTGCKTWYAEPRSDGHVCDGYETVLGRKPKSKKADSPPASQEPKALTIREKDVVLAPVSLPPRLIYDASRLPTEMDLFHHFRTCTVQDLGTALTPNEFWYMHALPLGHAVEPIKYAICALGGAHKRFKCQVLGPDAGAVTIHGLEEMAIQQYNLAIHHIKEFTRTPSNSNMEVILTCCVIFICIETLLGRYSEALRHLQSGCALLTSLRQLSAGNVSADGIQREEARERNNFFDDIAAMLSRLGQDVAIYVGADVIPQLYFYLAPELEVQDPAKPFESVTAAAKTLFHIETEWSARIYIAQQQVDGNLVADKIPIDPSLYPEGLENEKIYLDSVSPFYHNWCQRFNLFRSQVDMKALPKQDQHRIMTLSMEQAVWAALLELRSFEEDLRPESADEILRRAEALVRSDFFESMPVFAFDANLVPAMTLRCASVLRSVRRREGIWDSQEMADILESMVIAREKNLVPWDVIPWKVPQLAALVSSLRISPFKPAPKGIISLAEEGVECFWHGVRGIAY</sequence>
<keyword evidence="6" id="KW-0539">Nucleus</keyword>
<dbReference type="EMBL" id="JAGPYM010000001">
    <property type="protein sequence ID" value="KAH6900624.1"/>
    <property type="molecule type" value="Genomic_DNA"/>
</dbReference>
<evidence type="ECO:0000256" key="7">
    <source>
        <dbReference type="SAM" id="MobiDB-lite"/>
    </source>
</evidence>
<accession>A0A9P8WIF4</accession>
<evidence type="ECO:0000313" key="9">
    <source>
        <dbReference type="Proteomes" id="UP000777438"/>
    </source>
</evidence>
<evidence type="ECO:0000256" key="4">
    <source>
        <dbReference type="ARBA" id="ARBA00023125"/>
    </source>
</evidence>
<keyword evidence="3" id="KW-0805">Transcription regulation</keyword>
<evidence type="ECO:0000256" key="1">
    <source>
        <dbReference type="ARBA" id="ARBA00022723"/>
    </source>
</evidence>
<proteinExistence type="predicted"/>
<evidence type="ECO:0000256" key="3">
    <source>
        <dbReference type="ARBA" id="ARBA00023015"/>
    </source>
</evidence>
<keyword evidence="4" id="KW-0238">DNA-binding</keyword>
<gene>
    <name evidence="8" type="ORF">B0T10DRAFT_525313</name>
</gene>
<dbReference type="OrthoDB" id="2593732at2759"/>
<dbReference type="PANTHER" id="PTHR36206:SF12">
    <property type="entry name" value="ASPERCRYPTIN BIOSYNTHESIS CLUSTER-SPECIFIC TRANSCRIPTION REGULATOR ATNN-RELATED"/>
    <property type="match status" value="1"/>
</dbReference>
<dbReference type="Pfam" id="PF11951">
    <property type="entry name" value="Fungal_trans_2"/>
    <property type="match status" value="1"/>
</dbReference>
<reference evidence="8 9" key="1">
    <citation type="journal article" date="2021" name="Nat. Commun.">
        <title>Genetic determinants of endophytism in the Arabidopsis root mycobiome.</title>
        <authorList>
            <person name="Mesny F."/>
            <person name="Miyauchi S."/>
            <person name="Thiergart T."/>
            <person name="Pickel B."/>
            <person name="Atanasova L."/>
            <person name="Karlsson M."/>
            <person name="Huettel B."/>
            <person name="Barry K.W."/>
            <person name="Haridas S."/>
            <person name="Chen C."/>
            <person name="Bauer D."/>
            <person name="Andreopoulos W."/>
            <person name="Pangilinan J."/>
            <person name="LaButti K."/>
            <person name="Riley R."/>
            <person name="Lipzen A."/>
            <person name="Clum A."/>
            <person name="Drula E."/>
            <person name="Henrissat B."/>
            <person name="Kohler A."/>
            <person name="Grigoriev I.V."/>
            <person name="Martin F.M."/>
            <person name="Hacquard S."/>
        </authorList>
    </citation>
    <scope>NUCLEOTIDE SEQUENCE [LARGE SCALE GENOMIC DNA]</scope>
    <source>
        <strain evidence="8 9">MPI-CAGE-CH-0241</strain>
    </source>
</reference>
<keyword evidence="1" id="KW-0479">Metal-binding</keyword>
<evidence type="ECO:0000256" key="6">
    <source>
        <dbReference type="ARBA" id="ARBA00023242"/>
    </source>
</evidence>
<feature type="region of interest" description="Disordered" evidence="7">
    <location>
        <begin position="45"/>
        <end position="64"/>
    </location>
</feature>
<evidence type="ECO:0008006" key="10">
    <source>
        <dbReference type="Google" id="ProtNLM"/>
    </source>
</evidence>
<dbReference type="InterPro" id="IPR021858">
    <property type="entry name" value="Fun_TF"/>
</dbReference>
<evidence type="ECO:0000256" key="5">
    <source>
        <dbReference type="ARBA" id="ARBA00023163"/>
    </source>
</evidence>
<dbReference type="PANTHER" id="PTHR36206">
    <property type="entry name" value="ASPERCRYPTIN BIOSYNTHESIS CLUSTER-SPECIFIC TRANSCRIPTION REGULATOR ATNN-RELATED"/>
    <property type="match status" value="1"/>
</dbReference>
<dbReference type="Proteomes" id="UP000777438">
    <property type="component" value="Unassembled WGS sequence"/>
</dbReference>
<evidence type="ECO:0000313" key="8">
    <source>
        <dbReference type="EMBL" id="KAH6900624.1"/>
    </source>
</evidence>